<dbReference type="Gene3D" id="2.60.40.10">
    <property type="entry name" value="Immunoglobulins"/>
    <property type="match status" value="2"/>
</dbReference>
<sequence>MTLSKRVVARRSLAFVAALAVTATLSAAARAQEPVPSTAGGAAPVQARPAAAAATAAQPTVSQPTVSQPTAPQSAGSPPATGSTTSSPTAAAAARLAISATVGAGPFLVGEQIPVEVTVANDGDADATGVMASAHSSAGSAFFVPSSEWGELATWPGPGITLPAGQRRVLTARGEVQGWSGAPVVKFLVRQGNASVAEHVLPLPVRDPGSAADDLGGLVYGDLDGDNAPDAGEALHGVRVTASTNGPPWLRLEATTGVDGRFRFADLPVQVYALSLDDAPDGWVVGSGYSRVAVDGRGSAATLLLRATRPLTDHLSAAMRFTRDVYQVGDQAQVEVTLTNSGAADLTGVKAACDRVGGGGPELRDVVFGELGRDAPGVTVPAGRSRVVTMTGRVSEAAVGYGAVNHVCDFGPAPDSPGRPEAYALAKVPGPAVTARMSFHHDRDGDRLGEPDEVVAGAVVVLRDAVTRRVVVEGRTDAQGRVRFDDLPSGPYEVRVHGSWKLPSGGGAPLFAGTCDNCRAERSLFLLPGPDPTKAHRAGG</sequence>
<accession>A0A3N1H9G2</accession>
<feature type="compositionally biased region" description="Polar residues" evidence="1">
    <location>
        <begin position="62"/>
        <end position="73"/>
    </location>
</feature>
<protein>
    <recommendedName>
        <fullName evidence="5">SdrD B-like protein</fullName>
    </recommendedName>
</protein>
<comment type="caution">
    <text evidence="3">The sequence shown here is derived from an EMBL/GenBank/DDBJ whole genome shotgun (WGS) entry which is preliminary data.</text>
</comment>
<dbReference type="RefSeq" id="WP_148088883.1">
    <property type="nucleotide sequence ID" value="NZ_RJKM01000001.1"/>
</dbReference>
<keyword evidence="2" id="KW-0732">Signal</keyword>
<dbReference type="InterPro" id="IPR013783">
    <property type="entry name" value="Ig-like_fold"/>
</dbReference>
<dbReference type="SUPFAM" id="SSF49478">
    <property type="entry name" value="Cna protein B-type domain"/>
    <property type="match status" value="1"/>
</dbReference>
<feature type="compositionally biased region" description="Low complexity" evidence="1">
    <location>
        <begin position="39"/>
        <end position="61"/>
    </location>
</feature>
<keyword evidence="4" id="KW-1185">Reference proteome</keyword>
<feature type="compositionally biased region" description="Low complexity" evidence="1">
    <location>
        <begin position="74"/>
        <end position="88"/>
    </location>
</feature>
<reference evidence="3 4" key="1">
    <citation type="submission" date="2018-11" db="EMBL/GenBank/DDBJ databases">
        <title>Sequencing the genomes of 1000 actinobacteria strains.</title>
        <authorList>
            <person name="Klenk H.-P."/>
        </authorList>
    </citation>
    <scope>NUCLEOTIDE SEQUENCE [LARGE SCALE GENOMIC DNA]</scope>
    <source>
        <strain evidence="3 4">DSM 44231</strain>
    </source>
</reference>
<feature type="signal peptide" evidence="2">
    <location>
        <begin position="1"/>
        <end position="31"/>
    </location>
</feature>
<feature type="chain" id="PRO_5038664932" description="SdrD B-like protein" evidence="2">
    <location>
        <begin position="32"/>
        <end position="540"/>
    </location>
</feature>
<organism evidence="3 4">
    <name type="scientific">Saccharothrix texasensis</name>
    <dbReference type="NCBI Taxonomy" id="103734"/>
    <lineage>
        <taxon>Bacteria</taxon>
        <taxon>Bacillati</taxon>
        <taxon>Actinomycetota</taxon>
        <taxon>Actinomycetes</taxon>
        <taxon>Pseudonocardiales</taxon>
        <taxon>Pseudonocardiaceae</taxon>
        <taxon>Saccharothrix</taxon>
    </lineage>
</organism>
<proteinExistence type="predicted"/>
<dbReference type="OrthoDB" id="3694469at2"/>
<gene>
    <name evidence="3" type="ORF">EDD40_4533</name>
</gene>
<dbReference type="Proteomes" id="UP000268727">
    <property type="component" value="Unassembled WGS sequence"/>
</dbReference>
<evidence type="ECO:0000313" key="4">
    <source>
        <dbReference type="Proteomes" id="UP000268727"/>
    </source>
</evidence>
<name>A0A3N1H9G2_9PSEU</name>
<dbReference type="AlphaFoldDB" id="A0A3N1H9G2"/>
<feature type="region of interest" description="Disordered" evidence="1">
    <location>
        <begin position="34"/>
        <end position="88"/>
    </location>
</feature>
<evidence type="ECO:0000313" key="3">
    <source>
        <dbReference type="EMBL" id="ROP39154.1"/>
    </source>
</evidence>
<evidence type="ECO:0000256" key="1">
    <source>
        <dbReference type="SAM" id="MobiDB-lite"/>
    </source>
</evidence>
<dbReference type="EMBL" id="RJKM01000001">
    <property type="protein sequence ID" value="ROP39154.1"/>
    <property type="molecule type" value="Genomic_DNA"/>
</dbReference>
<evidence type="ECO:0008006" key="5">
    <source>
        <dbReference type="Google" id="ProtNLM"/>
    </source>
</evidence>
<dbReference type="GO" id="GO:0005975">
    <property type="term" value="P:carbohydrate metabolic process"/>
    <property type="evidence" value="ECO:0007669"/>
    <property type="project" value="UniProtKB-ARBA"/>
</dbReference>
<dbReference type="SUPFAM" id="SSF117074">
    <property type="entry name" value="Hypothetical protein PA1324"/>
    <property type="match status" value="1"/>
</dbReference>
<evidence type="ECO:0000256" key="2">
    <source>
        <dbReference type="SAM" id="SignalP"/>
    </source>
</evidence>